<evidence type="ECO:0000313" key="1">
    <source>
        <dbReference type="EMBL" id="GFD44185.1"/>
    </source>
</evidence>
<gene>
    <name evidence="1" type="ORF">Tci_916154</name>
</gene>
<dbReference type="AlphaFoldDB" id="A0A699W9H5"/>
<organism evidence="1">
    <name type="scientific">Tanacetum cinerariifolium</name>
    <name type="common">Dalmatian daisy</name>
    <name type="synonym">Chrysanthemum cinerariifolium</name>
    <dbReference type="NCBI Taxonomy" id="118510"/>
    <lineage>
        <taxon>Eukaryota</taxon>
        <taxon>Viridiplantae</taxon>
        <taxon>Streptophyta</taxon>
        <taxon>Embryophyta</taxon>
        <taxon>Tracheophyta</taxon>
        <taxon>Spermatophyta</taxon>
        <taxon>Magnoliopsida</taxon>
        <taxon>eudicotyledons</taxon>
        <taxon>Gunneridae</taxon>
        <taxon>Pentapetalae</taxon>
        <taxon>asterids</taxon>
        <taxon>campanulids</taxon>
        <taxon>Asterales</taxon>
        <taxon>Asteraceae</taxon>
        <taxon>Asteroideae</taxon>
        <taxon>Anthemideae</taxon>
        <taxon>Anthemidinae</taxon>
        <taxon>Tanacetum</taxon>
    </lineage>
</organism>
<comment type="caution">
    <text evidence="1">The sequence shown here is derived from an EMBL/GenBank/DDBJ whole genome shotgun (WGS) entry which is preliminary data.</text>
</comment>
<feature type="non-terminal residue" evidence="1">
    <location>
        <position position="1"/>
    </location>
</feature>
<reference evidence="1" key="1">
    <citation type="journal article" date="2019" name="Sci. Rep.">
        <title>Draft genome of Tanacetum cinerariifolium, the natural source of mosquito coil.</title>
        <authorList>
            <person name="Yamashiro T."/>
            <person name="Shiraishi A."/>
            <person name="Satake H."/>
            <person name="Nakayama K."/>
        </authorList>
    </citation>
    <scope>NUCLEOTIDE SEQUENCE</scope>
</reference>
<accession>A0A699W9H5</accession>
<proteinExistence type="predicted"/>
<name>A0A699W9H5_TANCI</name>
<protein>
    <submittedName>
        <fullName evidence="1">Uncharacterized protein</fullName>
    </submittedName>
</protein>
<dbReference type="EMBL" id="BKCJ011615759">
    <property type="protein sequence ID" value="GFD44185.1"/>
    <property type="molecule type" value="Genomic_DNA"/>
</dbReference>
<feature type="non-terminal residue" evidence="1">
    <location>
        <position position="144"/>
    </location>
</feature>
<sequence>TDGDQFGAGFTDVFHAHVRDTLLARDVGDRRAATTAAAAGAETGPLHFLDLDAQRLEHITRRFVLAIVTAQVARIVIGHAGALVLAEIQRVVADQLSHVGAVVLHEVIAIESAVFVFQHVEAVRIAGDDAFEAVLAQGLNVAFG</sequence>